<proteinExistence type="predicted"/>
<gene>
    <name evidence="1" type="ORF">CEXT_418081</name>
</gene>
<dbReference type="EMBL" id="BPLR01016054">
    <property type="protein sequence ID" value="GIY80800.1"/>
    <property type="molecule type" value="Genomic_DNA"/>
</dbReference>
<name>A0AAV4WDA4_CAEEX</name>
<keyword evidence="2" id="KW-1185">Reference proteome</keyword>
<sequence>MKIFRIRTLREDIQIGDRTIGAEELESNNSILAPWEKIKFGRRYLRPEEGGYCIFTDVFQERQQDSVFTQNVQSLVFLFFNKATHGWVFSAKGAWPAPVHSVRAEDSEGTRIAVAASVIGFVWPRPGRLT</sequence>
<organism evidence="1 2">
    <name type="scientific">Caerostris extrusa</name>
    <name type="common">Bark spider</name>
    <name type="synonym">Caerostris bankana</name>
    <dbReference type="NCBI Taxonomy" id="172846"/>
    <lineage>
        <taxon>Eukaryota</taxon>
        <taxon>Metazoa</taxon>
        <taxon>Ecdysozoa</taxon>
        <taxon>Arthropoda</taxon>
        <taxon>Chelicerata</taxon>
        <taxon>Arachnida</taxon>
        <taxon>Araneae</taxon>
        <taxon>Araneomorphae</taxon>
        <taxon>Entelegynae</taxon>
        <taxon>Araneoidea</taxon>
        <taxon>Araneidae</taxon>
        <taxon>Caerostris</taxon>
    </lineage>
</organism>
<dbReference type="Proteomes" id="UP001054945">
    <property type="component" value="Unassembled WGS sequence"/>
</dbReference>
<reference evidence="1 2" key="1">
    <citation type="submission" date="2021-06" db="EMBL/GenBank/DDBJ databases">
        <title>Caerostris extrusa draft genome.</title>
        <authorList>
            <person name="Kono N."/>
            <person name="Arakawa K."/>
        </authorList>
    </citation>
    <scope>NUCLEOTIDE SEQUENCE [LARGE SCALE GENOMIC DNA]</scope>
</reference>
<comment type="caution">
    <text evidence="1">The sequence shown here is derived from an EMBL/GenBank/DDBJ whole genome shotgun (WGS) entry which is preliminary data.</text>
</comment>
<evidence type="ECO:0000313" key="1">
    <source>
        <dbReference type="EMBL" id="GIY80800.1"/>
    </source>
</evidence>
<protein>
    <submittedName>
        <fullName evidence="1">Uncharacterized protein</fullName>
    </submittedName>
</protein>
<evidence type="ECO:0000313" key="2">
    <source>
        <dbReference type="Proteomes" id="UP001054945"/>
    </source>
</evidence>
<accession>A0AAV4WDA4</accession>
<dbReference type="AlphaFoldDB" id="A0AAV4WDA4"/>